<name>A0A0H4IB93_9GAMM</name>
<organism evidence="1 2">
    <name type="scientific">Marinobacter psychrophilus</name>
    <dbReference type="NCBI Taxonomy" id="330734"/>
    <lineage>
        <taxon>Bacteria</taxon>
        <taxon>Pseudomonadati</taxon>
        <taxon>Pseudomonadota</taxon>
        <taxon>Gammaproteobacteria</taxon>
        <taxon>Pseudomonadales</taxon>
        <taxon>Marinobacteraceae</taxon>
        <taxon>Marinobacter</taxon>
    </lineage>
</organism>
<evidence type="ECO:0000313" key="2">
    <source>
        <dbReference type="Proteomes" id="UP000036406"/>
    </source>
</evidence>
<proteinExistence type="predicted"/>
<reference evidence="1 2" key="1">
    <citation type="submission" date="2015-05" db="EMBL/GenBank/DDBJ databases">
        <title>Complete genome of Marinobacter psychrophilus strain 20041T isolated from sea-ice of the Canadian Basin.</title>
        <authorList>
            <person name="Song L."/>
            <person name="Ren L."/>
            <person name="Yu Y."/>
            <person name="Wang X."/>
        </authorList>
    </citation>
    <scope>NUCLEOTIDE SEQUENCE [LARGE SCALE GENOMIC DNA]</scope>
    <source>
        <strain evidence="1 2">20041</strain>
    </source>
</reference>
<dbReference type="Proteomes" id="UP000036406">
    <property type="component" value="Chromosome"/>
</dbReference>
<dbReference type="STRING" id="330734.ABA45_07625"/>
<keyword evidence="1" id="KW-0067">ATP-binding</keyword>
<dbReference type="RefSeq" id="WP_048385078.1">
    <property type="nucleotide sequence ID" value="NZ_CP011494.1"/>
</dbReference>
<dbReference type="KEGG" id="mpq:ABA45_07625"/>
<dbReference type="EMBL" id="CP011494">
    <property type="protein sequence ID" value="AKO52312.1"/>
    <property type="molecule type" value="Genomic_DNA"/>
</dbReference>
<keyword evidence="1" id="KW-0347">Helicase</keyword>
<protein>
    <submittedName>
        <fullName evidence="1">Replicative DNA helicase</fullName>
    </submittedName>
</protein>
<evidence type="ECO:0000313" key="1">
    <source>
        <dbReference type="EMBL" id="AKO52312.1"/>
    </source>
</evidence>
<gene>
    <name evidence="1" type="ORF">ABA45_07625</name>
</gene>
<accession>A0A0H4IB93</accession>
<keyword evidence="1" id="KW-0378">Hydrolase</keyword>
<dbReference type="AlphaFoldDB" id="A0A0H4IB93"/>
<dbReference type="PATRIC" id="fig|330734.3.peg.1601"/>
<keyword evidence="1" id="KW-0547">Nucleotide-binding</keyword>
<dbReference type="GO" id="GO:0004386">
    <property type="term" value="F:helicase activity"/>
    <property type="evidence" value="ECO:0007669"/>
    <property type="project" value="UniProtKB-KW"/>
</dbReference>
<keyword evidence="2" id="KW-1185">Reference proteome</keyword>
<sequence length="147" mass="16563">MINTKIHKSVYELAEKLMKAADKDDREAFNSLYAELKAVCTDNENTDKDHPEQWETLADFEEEIEDALPGYEKALGKAVDMDLKDHMSSIAFSMATLQIELGQTDVAIKSLENAKISADRIDDKELKKEIDELLEKLLAGQTTSTRP</sequence>